<reference evidence="2 3" key="1">
    <citation type="submission" date="2012-11" db="EMBL/GenBank/DDBJ databases">
        <authorList>
            <person name="Linke B."/>
        </authorList>
    </citation>
    <scope>NUCLEOTIDE SEQUENCE [LARGE SCALE GENOMIC DNA]</scope>
    <source>
        <strain evidence="3">CFBP 1232</strain>
    </source>
</reference>
<feature type="region of interest" description="Disordered" evidence="1">
    <location>
        <begin position="22"/>
        <end position="53"/>
    </location>
</feature>
<dbReference type="AlphaFoldDB" id="A0A831A3S5"/>
<name>A0A831A3S5_ERWAM</name>
<reference evidence="2 3" key="2">
    <citation type="submission" date="2013-04" db="EMBL/GenBank/DDBJ databases">
        <title>Comparative genomics of 12 strains of Erwinia amylovora identifies a pan-genome with a large conserved core and provides insights into host specificity.</title>
        <authorList>
            <person name="Mann R.A."/>
            <person name="Smits T.H.M."/>
            <person name="Buehlmann A."/>
            <person name="Blom J."/>
            <person name="Goesmann A."/>
            <person name="Frey J.E."/>
            <person name="Plummer K.M."/>
            <person name="Beer S.V."/>
            <person name="Luck J."/>
            <person name="Duffy B."/>
            <person name="Rodoni B."/>
        </authorList>
    </citation>
    <scope>NUCLEOTIDE SEQUENCE [LARGE SCALE GENOMIC DNA]</scope>
    <source>
        <strain evidence="3">CFBP 1232</strain>
    </source>
</reference>
<accession>A0A831A3S5</accession>
<dbReference type="Pfam" id="PF09831">
    <property type="entry name" value="DUF2058"/>
    <property type="match status" value="1"/>
</dbReference>
<evidence type="ECO:0000313" key="3">
    <source>
        <dbReference type="Proteomes" id="UP000013111"/>
    </source>
</evidence>
<proteinExistence type="predicted"/>
<evidence type="ECO:0000256" key="1">
    <source>
        <dbReference type="SAM" id="MobiDB-lite"/>
    </source>
</evidence>
<feature type="compositionally biased region" description="Basic residues" evidence="1">
    <location>
        <begin position="22"/>
        <end position="33"/>
    </location>
</feature>
<dbReference type="RefSeq" id="WP_004159074.1">
    <property type="nucleotide sequence ID" value="NZ_BAYW01000012.1"/>
</dbReference>
<sequence>MTKLTLQEQMLKAGLVTSKKMAKVQRTAKKSRVQAREAREAVEENKKAQLERDQQLNEQQKQAALSKEYKAQVKQLIEMNRVVLAKGNIDFNFTDNNLIKKIAVDKTTQAQLVNGRLAIARLAAATGAECEYAIIPAIVADKIAQRDANSIVLNSTLSQDQQDEEDPYADFKVPDDLMW</sequence>
<organism evidence="2 3">
    <name type="scientific">Erwinia amylovora NBRC 12687 = CFBP 1232</name>
    <dbReference type="NCBI Taxonomy" id="1219359"/>
    <lineage>
        <taxon>Bacteria</taxon>
        <taxon>Pseudomonadati</taxon>
        <taxon>Pseudomonadota</taxon>
        <taxon>Gammaproteobacteria</taxon>
        <taxon>Enterobacterales</taxon>
        <taxon>Erwiniaceae</taxon>
        <taxon>Erwinia</taxon>
    </lineage>
</organism>
<dbReference type="EMBL" id="CAPB01000033">
    <property type="protein sequence ID" value="CCO94566.1"/>
    <property type="molecule type" value="Genomic_DNA"/>
</dbReference>
<feature type="compositionally biased region" description="Basic and acidic residues" evidence="1">
    <location>
        <begin position="34"/>
        <end position="53"/>
    </location>
</feature>
<protein>
    <recommendedName>
        <fullName evidence="4">Nucleoprotein/polynucleotide-associated enzyme</fullName>
    </recommendedName>
</protein>
<evidence type="ECO:0008006" key="4">
    <source>
        <dbReference type="Google" id="ProtNLM"/>
    </source>
</evidence>
<dbReference type="Proteomes" id="UP000013111">
    <property type="component" value="Unassembled WGS sequence"/>
</dbReference>
<comment type="caution">
    <text evidence="2">The sequence shown here is derived from an EMBL/GenBank/DDBJ whole genome shotgun (WGS) entry which is preliminary data.</text>
</comment>
<dbReference type="GeneID" id="97606752"/>
<dbReference type="InterPro" id="IPR018636">
    <property type="entry name" value="DUF2058"/>
</dbReference>
<gene>
    <name evidence="2" type="ORF">BN437_2656</name>
</gene>
<evidence type="ECO:0000313" key="2">
    <source>
        <dbReference type="EMBL" id="CCO94566.1"/>
    </source>
</evidence>